<feature type="region of interest" description="Disordered" evidence="1">
    <location>
        <begin position="278"/>
        <end position="308"/>
    </location>
</feature>
<dbReference type="SUPFAM" id="SSF81296">
    <property type="entry name" value="E set domains"/>
    <property type="match status" value="1"/>
</dbReference>
<dbReference type="EMBL" id="HBIU01059620">
    <property type="protein sequence ID" value="CAE0652526.1"/>
    <property type="molecule type" value="Transcribed_RNA"/>
</dbReference>
<dbReference type="InterPro" id="IPR014756">
    <property type="entry name" value="Ig_E-set"/>
</dbReference>
<reference evidence="2" key="1">
    <citation type="submission" date="2021-01" db="EMBL/GenBank/DDBJ databases">
        <authorList>
            <person name="Corre E."/>
            <person name="Pelletier E."/>
            <person name="Niang G."/>
            <person name="Scheremetjew M."/>
            <person name="Finn R."/>
            <person name="Kale V."/>
            <person name="Holt S."/>
            <person name="Cochrane G."/>
            <person name="Meng A."/>
            <person name="Brown T."/>
            <person name="Cohen L."/>
        </authorList>
    </citation>
    <scope>NUCLEOTIDE SEQUENCE</scope>
    <source>
        <strain evidence="2">CCMP3107</strain>
    </source>
</reference>
<protein>
    <submittedName>
        <fullName evidence="2">Uncharacterized protein</fullName>
    </submittedName>
</protein>
<organism evidence="2">
    <name type="scientific">Heterosigma akashiwo</name>
    <name type="common">Chromophytic alga</name>
    <name type="synonym">Heterosigma carterae</name>
    <dbReference type="NCBI Taxonomy" id="2829"/>
    <lineage>
        <taxon>Eukaryota</taxon>
        <taxon>Sar</taxon>
        <taxon>Stramenopiles</taxon>
        <taxon>Ochrophyta</taxon>
        <taxon>Raphidophyceae</taxon>
        <taxon>Chattonellales</taxon>
        <taxon>Chattonellaceae</taxon>
        <taxon>Heterosigma</taxon>
    </lineage>
</organism>
<accession>A0A7S3YIA3</accession>
<evidence type="ECO:0000313" key="2">
    <source>
        <dbReference type="EMBL" id="CAE0652526.1"/>
    </source>
</evidence>
<evidence type="ECO:0000256" key="1">
    <source>
        <dbReference type="SAM" id="MobiDB-lite"/>
    </source>
</evidence>
<dbReference type="AlphaFoldDB" id="A0A7S3YIA3"/>
<sequence length="320" mass="35743">MDGQPAFIPEQEISKIRASISAQAGYDLSFHSLLYIHHQDPSKPIKCRISGIGENWIDFTYKVIVAGPSLLNVVIGKIKVSRSPYLPNISPGNVEPRMSELYVPKDLYDFLKKEEQETKDSTFQCIVNVTGRDGYGNKVRNFAAMSNLVNTTLVFPAGKDLGSTISLQQCSGSPGNQDSGMILYELKLQEVPSAPFHISCQMQETHVLKSPAEIGRSPPLLEGAKDDNEKHLVETLSKLAQDLDANIDKRSLVQQSKSVTSDEGSKLAKRIQMEQMTKKRAQQALQREQTRRRAERERMRKKASCKRTGGGFVIQYSQDI</sequence>
<feature type="compositionally biased region" description="Basic and acidic residues" evidence="1">
    <location>
        <begin position="288"/>
        <end position="298"/>
    </location>
</feature>
<gene>
    <name evidence="2" type="ORF">HAKA00212_LOCUS25827</name>
</gene>
<name>A0A7S3YIA3_HETAK</name>
<proteinExistence type="predicted"/>